<gene>
    <name evidence="2" type="ORF">GNT65_07100</name>
</gene>
<comment type="caution">
    <text evidence="2">The sequence shown here is derived from an EMBL/GenBank/DDBJ whole genome shotgun (WGS) entry which is preliminary data.</text>
</comment>
<dbReference type="NCBIfam" id="TIGR02451">
    <property type="entry name" value="anti_sig_ChrR"/>
    <property type="match status" value="1"/>
</dbReference>
<dbReference type="InterPro" id="IPR014710">
    <property type="entry name" value="RmlC-like_jellyroll"/>
</dbReference>
<dbReference type="SUPFAM" id="SSF51182">
    <property type="entry name" value="RmlC-like cupins"/>
    <property type="match status" value="1"/>
</dbReference>
<accession>A0A6L7HVQ9</accession>
<dbReference type="InterPro" id="IPR041916">
    <property type="entry name" value="Anti_sigma_zinc_sf"/>
</dbReference>
<dbReference type="InterPro" id="IPR011051">
    <property type="entry name" value="RmlC_Cupin_sf"/>
</dbReference>
<name>A0A6L7HVQ9_9GAMM</name>
<keyword evidence="3" id="KW-1185">Reference proteome</keyword>
<evidence type="ECO:0000259" key="1">
    <source>
        <dbReference type="Pfam" id="PF12973"/>
    </source>
</evidence>
<feature type="domain" description="ChrR-like cupin" evidence="1">
    <location>
        <begin position="162"/>
        <end position="224"/>
    </location>
</feature>
<reference evidence="2 3" key="1">
    <citation type="submission" date="2019-12" db="EMBL/GenBank/DDBJ databases">
        <title>Shewanella insulae sp. nov., isolated from a tidal flat.</title>
        <authorList>
            <person name="Yoon J.-H."/>
        </authorList>
    </citation>
    <scope>NUCLEOTIDE SEQUENCE [LARGE SCALE GENOMIC DNA]</scope>
    <source>
        <strain evidence="2 3">JBTF-M18</strain>
    </source>
</reference>
<dbReference type="Gene3D" id="2.60.120.10">
    <property type="entry name" value="Jelly Rolls"/>
    <property type="match status" value="1"/>
</dbReference>
<dbReference type="InterPro" id="IPR012807">
    <property type="entry name" value="Anti-sigma_ChrR"/>
</dbReference>
<dbReference type="Proteomes" id="UP000474778">
    <property type="component" value="Unassembled WGS sequence"/>
</dbReference>
<dbReference type="InterPro" id="IPR025979">
    <property type="entry name" value="ChrR-like_cupin_dom"/>
</dbReference>
<dbReference type="Pfam" id="PF12973">
    <property type="entry name" value="Cupin_7"/>
    <property type="match status" value="1"/>
</dbReference>
<sequence length="247" mass="26996">MINHHPTSDVLAQFVAGNLPASVSVVVASHVELCSECNRAVQALTEQAAIDAFGESIKEQGLRDEPQAAGLEDFSGLDYFDFLNQFGDSDDYADLDDCIEAITAQERDDTNQLPQTVTEIAVGGERIPLPTALKSIALKEWQGMGKLSRSRLALDDGDLRMSLLHIDKGGSVPCHTHKGFEITLLLQGSFTDEMGVYRKGDFVWLDGQHTHQPVTEEGCVCLTVSSDAIHFTQGMSQLLNPIGRFIY</sequence>
<evidence type="ECO:0000313" key="3">
    <source>
        <dbReference type="Proteomes" id="UP000474778"/>
    </source>
</evidence>
<dbReference type="EMBL" id="WRPA01000005">
    <property type="protein sequence ID" value="MXR68439.1"/>
    <property type="molecule type" value="Genomic_DNA"/>
</dbReference>
<dbReference type="RefSeq" id="WP_160794744.1">
    <property type="nucleotide sequence ID" value="NZ_WRPA01000005.1"/>
</dbReference>
<dbReference type="AlphaFoldDB" id="A0A6L7HVQ9"/>
<proteinExistence type="predicted"/>
<dbReference type="Gene3D" id="1.10.10.1320">
    <property type="entry name" value="Anti-sigma factor, zinc-finger domain"/>
    <property type="match status" value="1"/>
</dbReference>
<protein>
    <submittedName>
        <fullName evidence="2">Transcriptional regulator</fullName>
    </submittedName>
</protein>
<organism evidence="2 3">
    <name type="scientific">Shewanella insulae</name>
    <dbReference type="NCBI Taxonomy" id="2681496"/>
    <lineage>
        <taxon>Bacteria</taxon>
        <taxon>Pseudomonadati</taxon>
        <taxon>Pseudomonadota</taxon>
        <taxon>Gammaproteobacteria</taxon>
        <taxon>Alteromonadales</taxon>
        <taxon>Shewanellaceae</taxon>
        <taxon>Shewanella</taxon>
    </lineage>
</organism>
<evidence type="ECO:0000313" key="2">
    <source>
        <dbReference type="EMBL" id="MXR68439.1"/>
    </source>
</evidence>